<proteinExistence type="inferred from homology"/>
<dbReference type="Pfam" id="PF04542">
    <property type="entry name" value="Sigma70_r2"/>
    <property type="match status" value="1"/>
</dbReference>
<dbReference type="Gene3D" id="1.10.10.10">
    <property type="entry name" value="Winged helix-like DNA-binding domain superfamily/Winged helix DNA-binding domain"/>
    <property type="match status" value="1"/>
</dbReference>
<dbReference type="PANTHER" id="PTHR43133:SF8">
    <property type="entry name" value="RNA POLYMERASE SIGMA FACTOR HI_1459-RELATED"/>
    <property type="match status" value="1"/>
</dbReference>
<dbReference type="InterPro" id="IPR039425">
    <property type="entry name" value="RNA_pol_sigma-70-like"/>
</dbReference>
<reference evidence="9 10" key="1">
    <citation type="submission" date="2018-10" db="EMBL/GenBank/DDBJ databases">
        <title>Isolation from soil.</title>
        <authorList>
            <person name="Hu J."/>
        </authorList>
    </citation>
    <scope>NUCLEOTIDE SEQUENCE [LARGE SCALE GENOMIC DNA]</scope>
    <source>
        <strain evidence="9 10">NEAU-Ht49</strain>
    </source>
</reference>
<dbReference type="CDD" id="cd06171">
    <property type="entry name" value="Sigma70_r4"/>
    <property type="match status" value="1"/>
</dbReference>
<accession>A0A3M2LJF9</accession>
<dbReference type="GO" id="GO:0006352">
    <property type="term" value="P:DNA-templated transcription initiation"/>
    <property type="evidence" value="ECO:0007669"/>
    <property type="project" value="InterPro"/>
</dbReference>
<dbReference type="NCBIfam" id="TIGR02937">
    <property type="entry name" value="sigma70-ECF"/>
    <property type="match status" value="1"/>
</dbReference>
<dbReference type="InterPro" id="IPR013324">
    <property type="entry name" value="RNA_pol_sigma_r3/r4-like"/>
</dbReference>
<feature type="domain" description="RNA polymerase sigma factor 70 region 4 type 2" evidence="8">
    <location>
        <begin position="185"/>
        <end position="236"/>
    </location>
</feature>
<keyword evidence="2" id="KW-0805">Transcription regulation</keyword>
<dbReference type="OrthoDB" id="5518337at2"/>
<gene>
    <name evidence="9" type="ORF">EBO15_37300</name>
</gene>
<keyword evidence="10" id="KW-1185">Reference proteome</keyword>
<sequence>MSFISREARSNAPGISGKAIGPTGEAWVSEHRPHSGDAHDGSDRVTADLATSTRTVRDGGDELLTDARLAAAFRADPERFTAVYDRYFRDIYLYAAGRLDTQAGEDIAAETFCTAFASRDRFDPERGALRPWLYGIATNLIARHRRREARHYKALARGGGAVEPAEGGHENGVLSAVAARRMRPELARALRSLNQGERDVLMLVALAQLGHDEIAEALGISYGTVGSRLSRARAKLNKTLAKEDFHG</sequence>
<dbReference type="Gene3D" id="1.10.1740.10">
    <property type="match status" value="1"/>
</dbReference>
<dbReference type="GO" id="GO:0016987">
    <property type="term" value="F:sigma factor activity"/>
    <property type="evidence" value="ECO:0007669"/>
    <property type="project" value="UniProtKB-KW"/>
</dbReference>
<dbReference type="SUPFAM" id="SSF88946">
    <property type="entry name" value="Sigma2 domain of RNA polymerase sigma factors"/>
    <property type="match status" value="1"/>
</dbReference>
<evidence type="ECO:0000256" key="3">
    <source>
        <dbReference type="ARBA" id="ARBA00023082"/>
    </source>
</evidence>
<dbReference type="Pfam" id="PF08281">
    <property type="entry name" value="Sigma70_r4_2"/>
    <property type="match status" value="1"/>
</dbReference>
<name>A0A3M2LJF9_9ACTN</name>
<feature type="region of interest" description="Disordered" evidence="6">
    <location>
        <begin position="1"/>
        <end position="44"/>
    </location>
</feature>
<evidence type="ECO:0000313" key="10">
    <source>
        <dbReference type="Proteomes" id="UP000282674"/>
    </source>
</evidence>
<evidence type="ECO:0000313" key="9">
    <source>
        <dbReference type="EMBL" id="RMI36930.1"/>
    </source>
</evidence>
<keyword evidence="4" id="KW-0238">DNA-binding</keyword>
<organism evidence="9 10">
    <name type="scientific">Actinomadura harenae</name>
    <dbReference type="NCBI Taxonomy" id="2483351"/>
    <lineage>
        <taxon>Bacteria</taxon>
        <taxon>Bacillati</taxon>
        <taxon>Actinomycetota</taxon>
        <taxon>Actinomycetes</taxon>
        <taxon>Streptosporangiales</taxon>
        <taxon>Thermomonosporaceae</taxon>
        <taxon>Actinomadura</taxon>
    </lineage>
</organism>
<evidence type="ECO:0000256" key="4">
    <source>
        <dbReference type="ARBA" id="ARBA00023125"/>
    </source>
</evidence>
<protein>
    <submittedName>
        <fullName evidence="9">RNA polymerase sigma factor</fullName>
    </submittedName>
</protein>
<keyword evidence="3" id="KW-0731">Sigma factor</keyword>
<evidence type="ECO:0000259" key="8">
    <source>
        <dbReference type="Pfam" id="PF08281"/>
    </source>
</evidence>
<dbReference type="SUPFAM" id="SSF88659">
    <property type="entry name" value="Sigma3 and sigma4 domains of RNA polymerase sigma factors"/>
    <property type="match status" value="1"/>
</dbReference>
<dbReference type="InterPro" id="IPR014284">
    <property type="entry name" value="RNA_pol_sigma-70_dom"/>
</dbReference>
<dbReference type="AlphaFoldDB" id="A0A3M2LJF9"/>
<keyword evidence="5" id="KW-0804">Transcription</keyword>
<evidence type="ECO:0000256" key="1">
    <source>
        <dbReference type="ARBA" id="ARBA00010641"/>
    </source>
</evidence>
<comment type="similarity">
    <text evidence="1">Belongs to the sigma-70 factor family. ECF subfamily.</text>
</comment>
<feature type="domain" description="RNA polymerase sigma-70 region 2" evidence="7">
    <location>
        <begin position="84"/>
        <end position="150"/>
    </location>
</feature>
<evidence type="ECO:0000256" key="6">
    <source>
        <dbReference type="SAM" id="MobiDB-lite"/>
    </source>
</evidence>
<evidence type="ECO:0000259" key="7">
    <source>
        <dbReference type="Pfam" id="PF04542"/>
    </source>
</evidence>
<dbReference type="InterPro" id="IPR007627">
    <property type="entry name" value="RNA_pol_sigma70_r2"/>
</dbReference>
<evidence type="ECO:0000256" key="5">
    <source>
        <dbReference type="ARBA" id="ARBA00023163"/>
    </source>
</evidence>
<comment type="caution">
    <text evidence="9">The sequence shown here is derived from an EMBL/GenBank/DDBJ whole genome shotgun (WGS) entry which is preliminary data.</text>
</comment>
<dbReference type="GO" id="GO:0003677">
    <property type="term" value="F:DNA binding"/>
    <property type="evidence" value="ECO:0007669"/>
    <property type="project" value="UniProtKB-KW"/>
</dbReference>
<dbReference type="EMBL" id="RFFG01000121">
    <property type="protein sequence ID" value="RMI36930.1"/>
    <property type="molecule type" value="Genomic_DNA"/>
</dbReference>
<dbReference type="InterPro" id="IPR013325">
    <property type="entry name" value="RNA_pol_sigma_r2"/>
</dbReference>
<dbReference type="InterPro" id="IPR036388">
    <property type="entry name" value="WH-like_DNA-bd_sf"/>
</dbReference>
<dbReference type="Proteomes" id="UP000282674">
    <property type="component" value="Unassembled WGS sequence"/>
</dbReference>
<evidence type="ECO:0000256" key="2">
    <source>
        <dbReference type="ARBA" id="ARBA00023015"/>
    </source>
</evidence>
<dbReference type="InterPro" id="IPR013249">
    <property type="entry name" value="RNA_pol_sigma70_r4_t2"/>
</dbReference>
<dbReference type="PANTHER" id="PTHR43133">
    <property type="entry name" value="RNA POLYMERASE ECF-TYPE SIGMA FACTO"/>
    <property type="match status" value="1"/>
</dbReference>
<feature type="compositionally biased region" description="Basic and acidic residues" evidence="6">
    <location>
        <begin position="28"/>
        <end position="44"/>
    </location>
</feature>